<sequence>MTPAAKTQTLVITIGLPGSGKTTAARAWVAAARRTRVRVNRDDLCHMLHEWWTGWPEHEEPTGETLEAAIRVLLASGKDVICDDHNLRPEAWQLHAALAKEAGVRLQVWDLTGVPVKDCIARDQYRGQRGGHRVGATRIRAMRRAFTRAGGMTSVRSTLNCPVVVPEPQRPGPVTTCLLPLPEAERRKGDRQP</sequence>
<comment type="caution">
    <text evidence="1">The sequence shown here is derived from an EMBL/GenBank/DDBJ whole genome shotgun (WGS) entry which is preliminary data.</text>
</comment>
<reference evidence="1" key="2">
    <citation type="submission" date="2020-09" db="EMBL/GenBank/DDBJ databases">
        <authorList>
            <person name="Sun Q."/>
            <person name="Ohkuma M."/>
        </authorList>
    </citation>
    <scope>NUCLEOTIDE SEQUENCE</scope>
    <source>
        <strain evidence="1">JCM 19831</strain>
    </source>
</reference>
<keyword evidence="2" id="KW-1185">Reference proteome</keyword>
<dbReference type="Gene3D" id="3.40.50.300">
    <property type="entry name" value="P-loop containing nucleotide triphosphate hydrolases"/>
    <property type="match status" value="1"/>
</dbReference>
<gene>
    <name evidence="1" type="ORF">GCM10007977_025000</name>
</gene>
<proteinExistence type="predicted"/>
<dbReference type="EMBL" id="BMPI01000010">
    <property type="protein sequence ID" value="GGM22811.1"/>
    <property type="molecule type" value="Genomic_DNA"/>
</dbReference>
<dbReference type="InterPro" id="IPR027417">
    <property type="entry name" value="P-loop_NTPase"/>
</dbReference>
<name>A0A917WR83_9ACTN</name>
<dbReference type="SUPFAM" id="SSF52540">
    <property type="entry name" value="P-loop containing nucleoside triphosphate hydrolases"/>
    <property type="match status" value="1"/>
</dbReference>
<evidence type="ECO:0000313" key="2">
    <source>
        <dbReference type="Proteomes" id="UP000642070"/>
    </source>
</evidence>
<accession>A0A917WR83</accession>
<evidence type="ECO:0000313" key="1">
    <source>
        <dbReference type="EMBL" id="GGM22811.1"/>
    </source>
</evidence>
<dbReference type="AlphaFoldDB" id="A0A917WR83"/>
<dbReference type="Pfam" id="PF13671">
    <property type="entry name" value="AAA_33"/>
    <property type="match status" value="1"/>
</dbReference>
<dbReference type="Proteomes" id="UP000642070">
    <property type="component" value="Unassembled WGS sequence"/>
</dbReference>
<reference evidence="1" key="1">
    <citation type="journal article" date="2014" name="Int. J. Syst. Evol. Microbiol.">
        <title>Complete genome sequence of Corynebacterium casei LMG S-19264T (=DSM 44701T), isolated from a smear-ripened cheese.</title>
        <authorList>
            <consortium name="US DOE Joint Genome Institute (JGI-PGF)"/>
            <person name="Walter F."/>
            <person name="Albersmeier A."/>
            <person name="Kalinowski J."/>
            <person name="Ruckert C."/>
        </authorList>
    </citation>
    <scope>NUCLEOTIDE SEQUENCE</scope>
    <source>
        <strain evidence="1">JCM 19831</strain>
    </source>
</reference>
<organism evidence="1 2">
    <name type="scientific">Dactylosporangium sucinum</name>
    <dbReference type="NCBI Taxonomy" id="1424081"/>
    <lineage>
        <taxon>Bacteria</taxon>
        <taxon>Bacillati</taxon>
        <taxon>Actinomycetota</taxon>
        <taxon>Actinomycetes</taxon>
        <taxon>Micromonosporales</taxon>
        <taxon>Micromonosporaceae</taxon>
        <taxon>Dactylosporangium</taxon>
    </lineage>
</organism>
<protein>
    <submittedName>
        <fullName evidence="1">Uncharacterized protein</fullName>
    </submittedName>
</protein>